<keyword evidence="2" id="KW-1185">Reference proteome</keyword>
<accession>A0A917ZY55</accession>
<gene>
    <name evidence="1" type="ORF">GCM10012280_61620</name>
</gene>
<protein>
    <submittedName>
        <fullName evidence="1">Uncharacterized protein</fullName>
    </submittedName>
</protein>
<proteinExistence type="predicted"/>
<reference evidence="1" key="2">
    <citation type="submission" date="2020-09" db="EMBL/GenBank/DDBJ databases">
        <authorList>
            <person name="Sun Q."/>
            <person name="Zhou Y."/>
        </authorList>
    </citation>
    <scope>NUCLEOTIDE SEQUENCE</scope>
    <source>
        <strain evidence="1">CGMCC 4.7201</strain>
    </source>
</reference>
<evidence type="ECO:0000313" key="2">
    <source>
        <dbReference type="Proteomes" id="UP000641932"/>
    </source>
</evidence>
<evidence type="ECO:0000313" key="1">
    <source>
        <dbReference type="EMBL" id="GGO98153.1"/>
    </source>
</evidence>
<dbReference type="EMBL" id="BMMS01000036">
    <property type="protein sequence ID" value="GGO98153.1"/>
    <property type="molecule type" value="Genomic_DNA"/>
</dbReference>
<dbReference type="RefSeq" id="WP_189135124.1">
    <property type="nucleotide sequence ID" value="NZ_BMMS01000036.1"/>
</dbReference>
<dbReference type="AlphaFoldDB" id="A0A917ZY55"/>
<reference evidence="1" key="1">
    <citation type="journal article" date="2014" name="Int. J. Syst. Evol. Microbiol.">
        <title>Complete genome sequence of Corynebacterium casei LMG S-19264T (=DSM 44701T), isolated from a smear-ripened cheese.</title>
        <authorList>
            <consortium name="US DOE Joint Genome Institute (JGI-PGF)"/>
            <person name="Walter F."/>
            <person name="Albersmeier A."/>
            <person name="Kalinowski J."/>
            <person name="Ruckert C."/>
        </authorList>
    </citation>
    <scope>NUCLEOTIDE SEQUENCE</scope>
    <source>
        <strain evidence="1">CGMCC 4.7201</strain>
    </source>
</reference>
<sequence length="62" mass="6829">MELFVFGGLALIIFARHKGWLNASPFALVIMGVWGVALSATKIGEPVLHAVQEWAHMIPWSL</sequence>
<dbReference type="Proteomes" id="UP000641932">
    <property type="component" value="Unassembled WGS sequence"/>
</dbReference>
<organism evidence="1 2">
    <name type="scientific">Wenjunlia tyrosinilytica</name>
    <dbReference type="NCBI Taxonomy" id="1544741"/>
    <lineage>
        <taxon>Bacteria</taxon>
        <taxon>Bacillati</taxon>
        <taxon>Actinomycetota</taxon>
        <taxon>Actinomycetes</taxon>
        <taxon>Kitasatosporales</taxon>
        <taxon>Streptomycetaceae</taxon>
        <taxon>Wenjunlia</taxon>
    </lineage>
</organism>
<name>A0A917ZY55_9ACTN</name>
<comment type="caution">
    <text evidence="1">The sequence shown here is derived from an EMBL/GenBank/DDBJ whole genome shotgun (WGS) entry which is preliminary data.</text>
</comment>